<dbReference type="PANTHER" id="PTHR28450">
    <property type="entry name" value="FANCONI ANEMIA GROUP B PROTEIN"/>
    <property type="match status" value="1"/>
</dbReference>
<name>A0A3S1HJI1_ELYCH</name>
<evidence type="ECO:0000256" key="1">
    <source>
        <dbReference type="SAM" id="MobiDB-lite"/>
    </source>
</evidence>
<dbReference type="PANTHER" id="PTHR28450:SF1">
    <property type="entry name" value="FANCONI ANEMIA GROUP B PROTEIN"/>
    <property type="match status" value="1"/>
</dbReference>
<dbReference type="AlphaFoldDB" id="A0A3S1HJI1"/>
<comment type="caution">
    <text evidence="2">The sequence shown here is derived from an EMBL/GenBank/DDBJ whole genome shotgun (WGS) entry which is preliminary data.</text>
</comment>
<dbReference type="Proteomes" id="UP000271974">
    <property type="component" value="Unassembled WGS sequence"/>
</dbReference>
<dbReference type="EMBL" id="RQTK01000375">
    <property type="protein sequence ID" value="RUS80737.1"/>
    <property type="molecule type" value="Genomic_DNA"/>
</dbReference>
<dbReference type="GO" id="GO:1905168">
    <property type="term" value="P:positive regulation of double-strand break repair via homologous recombination"/>
    <property type="evidence" value="ECO:0007669"/>
    <property type="project" value="TreeGrafter"/>
</dbReference>
<feature type="compositionally biased region" description="Basic and acidic residues" evidence="1">
    <location>
        <begin position="444"/>
        <end position="455"/>
    </location>
</feature>
<dbReference type="GO" id="GO:0043240">
    <property type="term" value="C:Fanconi anaemia nuclear complex"/>
    <property type="evidence" value="ECO:0007669"/>
    <property type="project" value="InterPro"/>
</dbReference>
<accession>A0A3S1HJI1</accession>
<evidence type="ECO:0000313" key="2">
    <source>
        <dbReference type="EMBL" id="RUS80737.1"/>
    </source>
</evidence>
<feature type="compositionally biased region" description="Polar residues" evidence="1">
    <location>
        <begin position="813"/>
        <end position="822"/>
    </location>
</feature>
<dbReference type="OrthoDB" id="6077334at2759"/>
<protein>
    <submittedName>
        <fullName evidence="2">Uncharacterized protein</fullName>
    </submittedName>
</protein>
<dbReference type="GO" id="GO:2000042">
    <property type="term" value="P:negative regulation of double-strand break repair via homologous recombination"/>
    <property type="evidence" value="ECO:0007669"/>
    <property type="project" value="TreeGrafter"/>
</dbReference>
<evidence type="ECO:0000313" key="3">
    <source>
        <dbReference type="Proteomes" id="UP000271974"/>
    </source>
</evidence>
<feature type="compositionally biased region" description="Polar residues" evidence="1">
    <location>
        <begin position="829"/>
        <end position="845"/>
    </location>
</feature>
<feature type="region of interest" description="Disordered" evidence="1">
    <location>
        <begin position="428"/>
        <end position="488"/>
    </location>
</feature>
<dbReference type="InterPro" id="IPR033333">
    <property type="entry name" value="FANCB"/>
</dbReference>
<gene>
    <name evidence="2" type="ORF">EGW08_011501</name>
</gene>
<feature type="non-terminal residue" evidence="2">
    <location>
        <position position="845"/>
    </location>
</feature>
<feature type="compositionally biased region" description="Basic and acidic residues" evidence="1">
    <location>
        <begin position="475"/>
        <end position="488"/>
    </location>
</feature>
<organism evidence="2 3">
    <name type="scientific">Elysia chlorotica</name>
    <name type="common">Eastern emerald elysia</name>
    <name type="synonym">Sea slug</name>
    <dbReference type="NCBI Taxonomy" id="188477"/>
    <lineage>
        <taxon>Eukaryota</taxon>
        <taxon>Metazoa</taxon>
        <taxon>Spiralia</taxon>
        <taxon>Lophotrochozoa</taxon>
        <taxon>Mollusca</taxon>
        <taxon>Gastropoda</taxon>
        <taxon>Heterobranchia</taxon>
        <taxon>Euthyneura</taxon>
        <taxon>Panpulmonata</taxon>
        <taxon>Sacoglossa</taxon>
        <taxon>Placobranchoidea</taxon>
        <taxon>Plakobranchidae</taxon>
        <taxon>Elysia</taxon>
    </lineage>
</organism>
<feature type="region of interest" description="Disordered" evidence="1">
    <location>
        <begin position="800"/>
        <end position="845"/>
    </location>
</feature>
<dbReference type="GO" id="GO:0036297">
    <property type="term" value="P:interstrand cross-link repair"/>
    <property type="evidence" value="ECO:0007669"/>
    <property type="project" value="InterPro"/>
</dbReference>
<reference evidence="2 3" key="1">
    <citation type="submission" date="2019-01" db="EMBL/GenBank/DDBJ databases">
        <title>A draft genome assembly of the solar-powered sea slug Elysia chlorotica.</title>
        <authorList>
            <person name="Cai H."/>
            <person name="Li Q."/>
            <person name="Fang X."/>
            <person name="Li J."/>
            <person name="Curtis N.E."/>
            <person name="Altenburger A."/>
            <person name="Shibata T."/>
            <person name="Feng M."/>
            <person name="Maeda T."/>
            <person name="Schwartz J.A."/>
            <person name="Shigenobu S."/>
            <person name="Lundholm N."/>
            <person name="Nishiyama T."/>
            <person name="Yang H."/>
            <person name="Hasebe M."/>
            <person name="Li S."/>
            <person name="Pierce S.K."/>
            <person name="Wang J."/>
        </authorList>
    </citation>
    <scope>NUCLEOTIDE SEQUENCE [LARGE SCALE GENOMIC DNA]</scope>
    <source>
        <strain evidence="2">EC2010</strain>
        <tissue evidence="2">Whole organism of an adult</tissue>
    </source>
</reference>
<dbReference type="GO" id="GO:1990414">
    <property type="term" value="P:replication-born double-strand break repair via sister chromatid exchange"/>
    <property type="evidence" value="ECO:0007669"/>
    <property type="project" value="TreeGrafter"/>
</dbReference>
<keyword evidence="3" id="KW-1185">Reference proteome</keyword>
<sequence length="845" mass="94896">MVLTSKSLKTSSKKCKETDVGLCLQICVRTKATNSVLVNNKAPINFELIILRSFHVNEKSKDSLWNQNFTVSSNFRVVSFFNVLFLAKSSATLDLYTANGVSSYSLFNRNECPSSNEIKVLDIYCDFIRHETFILFSYSEKMEVHNVRCIKILLNSYNDEKQSPIRKTPQNVSPIPSEIVPQKYLFDPDYSQLVSAVNLISISSIQKAGNDSAYYSSDLTILTNTGFILCFMNGIMSACINIWNSIQESCNFTIPEWNMAKFDFVSFGKGSMERIAVLVDSACLLIDVEKEQVIKVWQSVLHVSKITTAQNASQRFVMVMSPTDDYKEKQRNLQLLDEKENIEIIDPYTVSSTHDTDGWEIASSLQRQSSEESNSSCIPQCAVDALLAQKKKHEISVMEARSELAAKEQFLMETWKRLQHLSLEASERFPDNSHSQLVPLLGESPREKDEEKSDEFQPSYSKHSHLNCQPGDPHTSTKQDLTPETKIHRDAHTHIEVIGQPWMRTMESLLVVGVSVRNICDRPIFGAHIHLLPVGSCSFSMVECIPSEEPTSMANYSSSASTEASSIMQPDSERTLTCFVDTAQLLCPSDMRLMLNITFSVNRSTTKLKKFLDARRLDNRQFTINCGNITLSTQDVISAKYSLEQDFIRMKSESSVDPTISMQALDCVQKSISLVVQSKISSVLCLESKLNCHPYCLAICGCHIFVADHQLRFCRVKGMRQVSKKEGKIQIFTRTDSQAVLLVKFLHSILPEDVTLLPDLPSPSLSLKQGSDILHKELQRKIDALKGDLKAAEDQAIEISALSDSENEKESGHPSSSASPTFHSKKSMTCKTKSNIESSYEKSSN</sequence>
<proteinExistence type="predicted"/>